<dbReference type="PANTHER" id="PTHR36205:SF2">
    <property type="entry name" value="MAJOR FACILITATOR SUPERFAMILY TRANSPORTER"/>
    <property type="match status" value="1"/>
</dbReference>
<dbReference type="Proteomes" id="UP000799421">
    <property type="component" value="Unassembled WGS sequence"/>
</dbReference>
<organism evidence="2 3">
    <name type="scientific">Piedraia hortae CBS 480.64</name>
    <dbReference type="NCBI Taxonomy" id="1314780"/>
    <lineage>
        <taxon>Eukaryota</taxon>
        <taxon>Fungi</taxon>
        <taxon>Dikarya</taxon>
        <taxon>Ascomycota</taxon>
        <taxon>Pezizomycotina</taxon>
        <taxon>Dothideomycetes</taxon>
        <taxon>Dothideomycetidae</taxon>
        <taxon>Capnodiales</taxon>
        <taxon>Piedraiaceae</taxon>
        <taxon>Piedraia</taxon>
    </lineage>
</organism>
<gene>
    <name evidence="2" type="ORF">K470DRAFT_255222</name>
</gene>
<keyword evidence="3" id="KW-1185">Reference proteome</keyword>
<accession>A0A6A7C6T5</accession>
<evidence type="ECO:0000256" key="1">
    <source>
        <dbReference type="SAM" id="MobiDB-lite"/>
    </source>
</evidence>
<feature type="compositionally biased region" description="Low complexity" evidence="1">
    <location>
        <begin position="71"/>
        <end position="91"/>
    </location>
</feature>
<reference evidence="2" key="1">
    <citation type="journal article" date="2020" name="Stud. Mycol.">
        <title>101 Dothideomycetes genomes: a test case for predicting lifestyles and emergence of pathogens.</title>
        <authorList>
            <person name="Haridas S."/>
            <person name="Albert R."/>
            <person name="Binder M."/>
            <person name="Bloem J."/>
            <person name="Labutti K."/>
            <person name="Salamov A."/>
            <person name="Andreopoulos B."/>
            <person name="Baker S."/>
            <person name="Barry K."/>
            <person name="Bills G."/>
            <person name="Bluhm B."/>
            <person name="Cannon C."/>
            <person name="Castanera R."/>
            <person name="Culley D."/>
            <person name="Daum C."/>
            <person name="Ezra D."/>
            <person name="Gonzalez J."/>
            <person name="Henrissat B."/>
            <person name="Kuo A."/>
            <person name="Liang C."/>
            <person name="Lipzen A."/>
            <person name="Lutzoni F."/>
            <person name="Magnuson J."/>
            <person name="Mondo S."/>
            <person name="Nolan M."/>
            <person name="Ohm R."/>
            <person name="Pangilinan J."/>
            <person name="Park H.-J."/>
            <person name="Ramirez L."/>
            <person name="Alfaro M."/>
            <person name="Sun H."/>
            <person name="Tritt A."/>
            <person name="Yoshinaga Y."/>
            <person name="Zwiers L.-H."/>
            <person name="Turgeon B."/>
            <person name="Goodwin S."/>
            <person name="Spatafora J."/>
            <person name="Crous P."/>
            <person name="Grigoriev I."/>
        </authorList>
    </citation>
    <scope>NUCLEOTIDE SEQUENCE</scope>
    <source>
        <strain evidence="2">CBS 480.64</strain>
    </source>
</reference>
<evidence type="ECO:0000313" key="2">
    <source>
        <dbReference type="EMBL" id="KAF2863093.1"/>
    </source>
</evidence>
<proteinExistence type="predicted"/>
<feature type="compositionally biased region" description="Low complexity" evidence="1">
    <location>
        <begin position="103"/>
        <end position="149"/>
    </location>
</feature>
<dbReference type="AlphaFoldDB" id="A0A6A7C6T5"/>
<dbReference type="EMBL" id="MU005962">
    <property type="protein sequence ID" value="KAF2863093.1"/>
    <property type="molecule type" value="Genomic_DNA"/>
</dbReference>
<dbReference type="InterPro" id="IPR021822">
    <property type="entry name" value="DUF3405"/>
</dbReference>
<name>A0A6A7C6T5_9PEZI</name>
<protein>
    <recommendedName>
        <fullName evidence="4">Major facilitator superfamily transporter</fullName>
    </recommendedName>
</protein>
<dbReference type="Pfam" id="PF11885">
    <property type="entry name" value="DUF3405"/>
    <property type="match status" value="1"/>
</dbReference>
<sequence>MLASNLKPRRVAVIAIVFCIVAVLLLPSSSYHEYVPTKYRPGERVEVAPSSSPYGSHGQLWDEEVSPEPSPSSLSSLPSASSSSSPSVSPERWTGEVARPATHSPSSSSLSSSLSAHSPETGSQSSSSFSFSFSSSSSSSTSSRSSTTSAAGHISTSPVTPELRQETYHKIQELLRDWHPPVGQNHWPPYEPYANLDYDPNRWEGFDWDYDFFLSTGIDQLKDEQHVVAAPFLPYPDYNSPEWKKQWAGEYVACEGATGKRFNESNDEIARAFSALPHNFPAPAIGDANVTGIDLNRCFDRFDRYGPYGLGQGAEQATANAPTSTVDYNNVEWGKLQDRCLEANRGRFRRAAREPPVMAPGKEMPQDHRTLHEELRTMSTTQHQPRTAALIRTWEGYQYTDNDLQSIRAMVTDLNLLSGGEYQVFLFVNIKDKNADIFNNQQVYDDLMRRNVPRELQSMSVLWNERICEEWYPSVGDWQVYWNQFMPLQWFSKTHPEFDFIWNWETDARYTGNHYQFLEGMAKFSKSFPRKYSWERNHRFYFPAAHGTYQEWLNETDAIIEQGIAEGTVIPVWGPEPYGPAQQQPIGPEPPTTLEEDKFEWGVGEEADLITLQPIWDPTNTGWSYRNKIWNFLPGVRPEFTAEEPTDDDFYHPAFANLPRRIYINTVSRFSKRQLHAMHLENLAGRTMQAEMWPASVALHHGLKAVYAPHPIWTDHKWPGWYMDAIFNADGNLTGQWSQREDSPYNHDREYNFMGWSWYYASQFPKALYRRWLGWSNWDVSPMNGLTEQQFHEGVMVGDGSQGRPIVHGQRKGRMCLPPMLLHPVKSVREDWNV</sequence>
<dbReference type="OrthoDB" id="3353407at2759"/>
<feature type="region of interest" description="Disordered" evidence="1">
    <location>
        <begin position="45"/>
        <end position="163"/>
    </location>
</feature>
<dbReference type="PANTHER" id="PTHR36205">
    <property type="entry name" value="CHROMOSOME 19, WHOLE GENOME SHOTGUN SEQUENCE"/>
    <property type="match status" value="1"/>
</dbReference>
<evidence type="ECO:0008006" key="4">
    <source>
        <dbReference type="Google" id="ProtNLM"/>
    </source>
</evidence>
<evidence type="ECO:0000313" key="3">
    <source>
        <dbReference type="Proteomes" id="UP000799421"/>
    </source>
</evidence>